<evidence type="ECO:0000259" key="2">
    <source>
        <dbReference type="SMART" id="SM00968"/>
    </source>
</evidence>
<protein>
    <submittedName>
        <fullName evidence="4">Structural maintenance of chromosomes protein 2-like</fullName>
    </submittedName>
</protein>
<dbReference type="GeneID" id="103507128"/>
<dbReference type="AlphaFoldDB" id="A0A1S3CXF1"/>
<dbReference type="Pfam" id="PF06470">
    <property type="entry name" value="SMC_hinge"/>
    <property type="match status" value="1"/>
</dbReference>
<feature type="coiled-coil region" evidence="1">
    <location>
        <begin position="328"/>
        <end position="386"/>
    </location>
</feature>
<accession>A0A1S3CXF1</accession>
<name>A0A1S3CXF1_DIACI</name>
<dbReference type="GO" id="GO:0005524">
    <property type="term" value="F:ATP binding"/>
    <property type="evidence" value="ECO:0007669"/>
    <property type="project" value="InterPro"/>
</dbReference>
<gene>
    <name evidence="4" type="primary">LOC103507128</name>
</gene>
<dbReference type="SMART" id="SM00968">
    <property type="entry name" value="SMC_hinge"/>
    <property type="match status" value="1"/>
</dbReference>
<feature type="coiled-coil region" evidence="1">
    <location>
        <begin position="107"/>
        <end position="202"/>
    </location>
</feature>
<feature type="domain" description="SMC hinge" evidence="2">
    <location>
        <begin position="404"/>
        <end position="476"/>
    </location>
</feature>
<evidence type="ECO:0000313" key="3">
    <source>
        <dbReference type="Proteomes" id="UP000079169"/>
    </source>
</evidence>
<proteinExistence type="predicted"/>
<dbReference type="PANTHER" id="PTHR43977">
    <property type="entry name" value="STRUCTURAL MAINTENANCE OF CHROMOSOMES PROTEIN 3"/>
    <property type="match status" value="1"/>
</dbReference>
<dbReference type="InterPro" id="IPR010935">
    <property type="entry name" value="SMC_hinge"/>
</dbReference>
<dbReference type="PaxDb" id="121845-A0A1S3CXF1"/>
<dbReference type="RefSeq" id="XP_008469797.2">
    <property type="nucleotide sequence ID" value="XM_008471575.3"/>
</dbReference>
<sequence length="481" mass="55571">MLEEAAGTGMYETKKIAAQKLISKKEAKLANLKDLITEEICPKIEKLKGEKEKYLELQKVTREAEHWGKIYTAFSYWSLLQKITKGQEDRNKKITELEKGQKAITDKQKEIENVDKLINDIQLAMNEESNGKLVQTEEKLAEERKNEALICAKYQSEKDSINAEEKKLNQLIRSVQDDKNALKKKEKEMSDMDRKYEKLKIEDEQLFNFPTILLICCIPSCTHSDKNALKKKEKEMSDMDRKYEKLKIEDEQDKEAYTAAQQKFQAISAGLFAAEDGSVGTLQDQIIAMKSQISTAETECKQCEMKLSHIKTKLPEKRKLMNQTESDSGKDKQTLENKQKELKKLNEDLKRLNYEEGAYERLDEERQELIRSKNNAQSQVYNLNNRDRNIEFTYTDPEPNFDHSRVKGRVARLVTVKDPKYALAIETALGGLVFNVVVDNENTSQLLIQNGNLARRTTFIPLTKIRPWVMDAKIIRTAQNL</sequence>
<dbReference type="Proteomes" id="UP000079169">
    <property type="component" value="Unplaced"/>
</dbReference>
<dbReference type="GO" id="GO:0005694">
    <property type="term" value="C:chromosome"/>
    <property type="evidence" value="ECO:0007669"/>
    <property type="project" value="InterPro"/>
</dbReference>
<keyword evidence="3" id="KW-1185">Reference proteome</keyword>
<evidence type="ECO:0000313" key="4">
    <source>
        <dbReference type="RefSeq" id="XP_008469797.2"/>
    </source>
</evidence>
<dbReference type="InterPro" id="IPR036277">
    <property type="entry name" value="SMC_hinge_sf"/>
</dbReference>
<keyword evidence="1" id="KW-0175">Coiled coil</keyword>
<dbReference type="SUPFAM" id="SSF75553">
    <property type="entry name" value="Smc hinge domain"/>
    <property type="match status" value="1"/>
</dbReference>
<dbReference type="GO" id="GO:0051276">
    <property type="term" value="P:chromosome organization"/>
    <property type="evidence" value="ECO:0007669"/>
    <property type="project" value="InterPro"/>
</dbReference>
<dbReference type="KEGG" id="dci:103507128"/>
<dbReference type="Gene3D" id="1.20.1060.20">
    <property type="match status" value="1"/>
</dbReference>
<dbReference type="STRING" id="121845.A0A1S3CXF1"/>
<feature type="non-terminal residue" evidence="4">
    <location>
        <position position="481"/>
    </location>
</feature>
<reference evidence="4" key="1">
    <citation type="submission" date="2025-08" db="UniProtKB">
        <authorList>
            <consortium name="RefSeq"/>
        </authorList>
    </citation>
    <scope>IDENTIFICATION</scope>
</reference>
<evidence type="ECO:0000256" key="1">
    <source>
        <dbReference type="SAM" id="Coils"/>
    </source>
</evidence>
<organism evidence="3 4">
    <name type="scientific">Diaphorina citri</name>
    <name type="common">Asian citrus psyllid</name>
    <dbReference type="NCBI Taxonomy" id="121845"/>
    <lineage>
        <taxon>Eukaryota</taxon>
        <taxon>Metazoa</taxon>
        <taxon>Ecdysozoa</taxon>
        <taxon>Arthropoda</taxon>
        <taxon>Hexapoda</taxon>
        <taxon>Insecta</taxon>
        <taxon>Pterygota</taxon>
        <taxon>Neoptera</taxon>
        <taxon>Paraneoptera</taxon>
        <taxon>Hemiptera</taxon>
        <taxon>Sternorrhyncha</taxon>
        <taxon>Psylloidea</taxon>
        <taxon>Psyllidae</taxon>
        <taxon>Diaphorininae</taxon>
        <taxon>Diaphorina</taxon>
    </lineage>
</organism>